<gene>
    <name evidence="2" type="primary">comGF</name>
    <name evidence="2" type="ORF">ACKA06_14170</name>
</gene>
<dbReference type="NCBIfam" id="NF041002">
    <property type="entry name" value="pilin_ComGF"/>
    <property type="match status" value="1"/>
</dbReference>
<accession>A0ABW8VUV1</accession>
<keyword evidence="3" id="KW-1185">Reference proteome</keyword>
<organism evidence="2 3">
    <name type="scientific">Rossellomorea oryzaecorticis</name>
    <dbReference type="NCBI Taxonomy" id="1396505"/>
    <lineage>
        <taxon>Bacteria</taxon>
        <taxon>Bacillati</taxon>
        <taxon>Bacillota</taxon>
        <taxon>Bacilli</taxon>
        <taxon>Bacillales</taxon>
        <taxon>Bacillaceae</taxon>
        <taxon>Rossellomorea</taxon>
    </lineage>
</organism>
<name>A0ABW8VUV1_9BACI</name>
<feature type="transmembrane region" description="Helical" evidence="1">
    <location>
        <begin position="12"/>
        <end position="34"/>
    </location>
</feature>
<keyword evidence="1" id="KW-0472">Membrane</keyword>
<sequence length="149" mass="17238">MKYVLLNNKGFTLLDALLSFMIFLVISLSFPLVIKGLQIIQKESLPPRYYEWNLFSESLRTEMWGGSNILYSPEEISFESDGGTITYERYQDSVRRRVGGLGHEVVLQEIDSFVITEVQQGIKISVVFKEGENVESEYYHYKEIQPEVP</sequence>
<comment type="caution">
    <text evidence="2">The sequence shown here is derived from an EMBL/GenBank/DDBJ whole genome shotgun (WGS) entry which is preliminary data.</text>
</comment>
<evidence type="ECO:0000313" key="3">
    <source>
        <dbReference type="Proteomes" id="UP001628668"/>
    </source>
</evidence>
<evidence type="ECO:0000256" key="1">
    <source>
        <dbReference type="SAM" id="Phobius"/>
    </source>
</evidence>
<evidence type="ECO:0000313" key="2">
    <source>
        <dbReference type="EMBL" id="MFL8937937.1"/>
    </source>
</evidence>
<dbReference type="RefSeq" id="WP_197671299.1">
    <property type="nucleotide sequence ID" value="NZ_JBJOSA010000012.1"/>
</dbReference>
<dbReference type="EMBL" id="JBJOSA010000012">
    <property type="protein sequence ID" value="MFL8937937.1"/>
    <property type="molecule type" value="Genomic_DNA"/>
</dbReference>
<dbReference type="InterPro" id="IPR016977">
    <property type="entry name" value="ComGF"/>
</dbReference>
<proteinExistence type="predicted"/>
<keyword evidence="1" id="KW-1133">Transmembrane helix</keyword>
<keyword evidence="1" id="KW-0812">Transmembrane</keyword>
<dbReference type="Pfam" id="PF15980">
    <property type="entry name" value="ComGF"/>
    <property type="match status" value="1"/>
</dbReference>
<dbReference type="Proteomes" id="UP001628668">
    <property type="component" value="Unassembled WGS sequence"/>
</dbReference>
<reference evidence="2 3" key="1">
    <citation type="submission" date="2024-12" db="EMBL/GenBank/DDBJ databases">
        <authorList>
            <person name="Li X."/>
            <person name="Zhang D."/>
        </authorList>
    </citation>
    <scope>NUCLEOTIDE SEQUENCE [LARGE SCALE GENOMIC DNA]</scope>
    <source>
        <strain evidence="2 3">JCM19602</strain>
    </source>
</reference>
<protein>
    <submittedName>
        <fullName evidence="2">Competence type IV pilus minor pilin ComGF</fullName>
    </submittedName>
</protein>